<proteinExistence type="predicted"/>
<evidence type="ECO:0000256" key="1">
    <source>
        <dbReference type="ARBA" id="ARBA00022723"/>
    </source>
</evidence>
<dbReference type="SUPFAM" id="SSF57903">
    <property type="entry name" value="FYVE/PHD zinc finger"/>
    <property type="match status" value="1"/>
</dbReference>
<organism evidence="4 5">
    <name type="scientific">Diabrotica balteata</name>
    <name type="common">Banded cucumber beetle</name>
    <dbReference type="NCBI Taxonomy" id="107213"/>
    <lineage>
        <taxon>Eukaryota</taxon>
        <taxon>Metazoa</taxon>
        <taxon>Ecdysozoa</taxon>
        <taxon>Arthropoda</taxon>
        <taxon>Hexapoda</taxon>
        <taxon>Insecta</taxon>
        <taxon>Pterygota</taxon>
        <taxon>Neoptera</taxon>
        <taxon>Endopterygota</taxon>
        <taxon>Coleoptera</taxon>
        <taxon>Polyphaga</taxon>
        <taxon>Cucujiformia</taxon>
        <taxon>Chrysomeloidea</taxon>
        <taxon>Chrysomelidae</taxon>
        <taxon>Galerucinae</taxon>
        <taxon>Diabroticina</taxon>
        <taxon>Diabroticites</taxon>
        <taxon>Diabrotica</taxon>
    </lineage>
</organism>
<keyword evidence="3" id="KW-0862">Zinc</keyword>
<gene>
    <name evidence="4" type="ORF">DIABBA_LOCUS325</name>
</gene>
<keyword evidence="5" id="KW-1185">Reference proteome</keyword>
<reference evidence="4" key="1">
    <citation type="submission" date="2022-01" db="EMBL/GenBank/DDBJ databases">
        <authorList>
            <person name="King R."/>
        </authorList>
    </citation>
    <scope>NUCLEOTIDE SEQUENCE</scope>
</reference>
<evidence type="ECO:0008006" key="6">
    <source>
        <dbReference type="Google" id="ProtNLM"/>
    </source>
</evidence>
<protein>
    <recommendedName>
        <fullName evidence="6">Zinc finger PHD-type domain-containing protein</fullName>
    </recommendedName>
</protein>
<dbReference type="AlphaFoldDB" id="A0A9N9X618"/>
<keyword evidence="2" id="KW-0863">Zinc-finger</keyword>
<dbReference type="InterPro" id="IPR019786">
    <property type="entry name" value="Zinc_finger_PHD-type_CS"/>
</dbReference>
<dbReference type="Gene3D" id="3.30.40.10">
    <property type="entry name" value="Zinc/RING finger domain, C3HC4 (zinc finger)"/>
    <property type="match status" value="1"/>
</dbReference>
<name>A0A9N9X618_DIABA</name>
<dbReference type="PROSITE" id="PS01359">
    <property type="entry name" value="ZF_PHD_1"/>
    <property type="match status" value="1"/>
</dbReference>
<evidence type="ECO:0000313" key="5">
    <source>
        <dbReference type="Proteomes" id="UP001153709"/>
    </source>
</evidence>
<dbReference type="GO" id="GO:0008270">
    <property type="term" value="F:zinc ion binding"/>
    <property type="evidence" value="ECO:0007669"/>
    <property type="project" value="UniProtKB-KW"/>
</dbReference>
<keyword evidence="1" id="KW-0479">Metal-binding</keyword>
<dbReference type="InterPro" id="IPR013083">
    <property type="entry name" value="Znf_RING/FYVE/PHD"/>
</dbReference>
<dbReference type="Proteomes" id="UP001153709">
    <property type="component" value="Chromosome 1"/>
</dbReference>
<dbReference type="OrthoDB" id="6763860at2759"/>
<evidence type="ECO:0000256" key="2">
    <source>
        <dbReference type="ARBA" id="ARBA00022771"/>
    </source>
</evidence>
<sequence>MDSEDNDWHCGMCGNSYSLDVKRKNGAKWVQCSYCMIPYHVMCQSSDVEDDVFICDMCGNNDDTINEEA</sequence>
<dbReference type="InterPro" id="IPR011011">
    <property type="entry name" value="Znf_FYVE_PHD"/>
</dbReference>
<dbReference type="EMBL" id="OU898276">
    <property type="protein sequence ID" value="CAG9826184.1"/>
    <property type="molecule type" value="Genomic_DNA"/>
</dbReference>
<evidence type="ECO:0000313" key="4">
    <source>
        <dbReference type="EMBL" id="CAG9826184.1"/>
    </source>
</evidence>
<evidence type="ECO:0000256" key="3">
    <source>
        <dbReference type="ARBA" id="ARBA00022833"/>
    </source>
</evidence>
<accession>A0A9N9X618</accession>